<dbReference type="AlphaFoldDB" id="W6S2C6"/>
<protein>
    <submittedName>
        <fullName evidence="1">Uncharacterized protein</fullName>
    </submittedName>
</protein>
<reference evidence="1 2" key="1">
    <citation type="submission" date="2013-11" db="EMBL/GenBank/DDBJ databases">
        <title>Complete genome sequence of Clostridum sp. M2/40.</title>
        <authorList>
            <person name="Wibberg D."/>
            <person name="Puehler A."/>
            <person name="Schlueter A."/>
        </authorList>
    </citation>
    <scope>NUCLEOTIDE SEQUENCE [LARGE SCALE GENOMIC DNA]</scope>
    <source>
        <strain evidence="2">M2/40</strain>
    </source>
</reference>
<evidence type="ECO:0000313" key="1">
    <source>
        <dbReference type="EMBL" id="CDM70054.1"/>
    </source>
</evidence>
<gene>
    <name evidence="1" type="ORF">CM240_2937</name>
</gene>
<dbReference type="PATRIC" id="fig|1216932.3.peg.2903"/>
<accession>W6S2C6</accession>
<organism evidence="1 2">
    <name type="scientific">Clostridium bornimense</name>
    <dbReference type="NCBI Taxonomy" id="1216932"/>
    <lineage>
        <taxon>Bacteria</taxon>
        <taxon>Bacillati</taxon>
        <taxon>Bacillota</taxon>
        <taxon>Clostridia</taxon>
        <taxon>Eubacteriales</taxon>
        <taxon>Clostridiaceae</taxon>
        <taxon>Clostridium</taxon>
    </lineage>
</organism>
<dbReference type="EMBL" id="HG917869">
    <property type="protein sequence ID" value="CDM70054.1"/>
    <property type="molecule type" value="Genomic_DNA"/>
</dbReference>
<keyword evidence="2" id="KW-1185">Reference proteome</keyword>
<dbReference type="RefSeq" id="WP_044040222.1">
    <property type="nucleotide sequence ID" value="NZ_HG917869.1"/>
</dbReference>
<dbReference type="KEGG" id="clt:CM240_2937"/>
<evidence type="ECO:0000313" key="2">
    <source>
        <dbReference type="Proteomes" id="UP000019426"/>
    </source>
</evidence>
<sequence>MNLNQKKNKIEKDIDNELKLFKDNIVHSVAMTGIIESIIPTSNNIEISSVQSDLCLIEDIDTMVNLEVRNDIDDLVDDLADNLRIMGVSNDYNYPLADIIIASIATNTSLIVNDSADELSDAISYVIDGKPSSKLYFPSNYNNLNQLIDRINSINSKVLLIEGVLDSLNINAYSILTKHCKNKLFIFTVNNSVDIKYIQNIVSNYSLFINTSNYLEVPTDNTLYKYKFDYNKIRNEYSADKLSDVYKVIKRNFGNDITLSNKSLVTLSKVLSMKNISIDFNNLIIKDYINSLKDGLMNE</sequence>
<dbReference type="Proteomes" id="UP000019426">
    <property type="component" value="Chromosome M2/40_rep2"/>
</dbReference>
<name>W6S2C6_9CLOT</name>
<dbReference type="HOGENOM" id="CLU_929702_0_0_9"/>
<dbReference type="STRING" id="1216932.CM240_2937"/>
<proteinExistence type="predicted"/>